<proteinExistence type="predicted"/>
<evidence type="ECO:0000313" key="2">
    <source>
        <dbReference type="Proteomes" id="UP000324800"/>
    </source>
</evidence>
<reference evidence="1 2" key="1">
    <citation type="submission" date="2019-03" db="EMBL/GenBank/DDBJ databases">
        <title>Single cell metagenomics reveals metabolic interactions within the superorganism composed of flagellate Streblomastix strix and complex community of Bacteroidetes bacteria on its surface.</title>
        <authorList>
            <person name="Treitli S.C."/>
            <person name="Kolisko M."/>
            <person name="Husnik F."/>
            <person name="Keeling P."/>
            <person name="Hampl V."/>
        </authorList>
    </citation>
    <scope>NUCLEOTIDE SEQUENCE [LARGE SCALE GENOMIC DNA]</scope>
    <source>
        <strain evidence="1">ST1C</strain>
    </source>
</reference>
<feature type="non-terminal residue" evidence="1">
    <location>
        <position position="1"/>
    </location>
</feature>
<comment type="caution">
    <text evidence="1">The sequence shown here is derived from an EMBL/GenBank/DDBJ whole genome shotgun (WGS) entry which is preliminary data.</text>
</comment>
<evidence type="ECO:0000313" key="1">
    <source>
        <dbReference type="EMBL" id="KAA6388616.1"/>
    </source>
</evidence>
<dbReference type="AlphaFoldDB" id="A0A5J4W251"/>
<sequence>ALFLLQSKYGFKKNDPTQPDPVLVIPNKIKYGFKQASISTLGKISISAIGPSASQIPHTPLGSCLEDIKVKGETFTLPKNKSSTIQFNPVVKKGIVRFEVRNINRLEGVGIADESIQFDGEDQFPTSLFDTLNVGYYYSGQIGHLIAMLQINAGFENGGERIAMELNMDASPRTLTFFVNDVEQPNYITKIPAAVRFWVHIWIKDQSFEVLKFEELQAPTAKHAFGSRAWEFGTEWDKDE</sequence>
<protein>
    <submittedName>
        <fullName evidence="1">Uncharacterized protein</fullName>
    </submittedName>
</protein>
<accession>A0A5J4W251</accession>
<organism evidence="1 2">
    <name type="scientific">Streblomastix strix</name>
    <dbReference type="NCBI Taxonomy" id="222440"/>
    <lineage>
        <taxon>Eukaryota</taxon>
        <taxon>Metamonada</taxon>
        <taxon>Preaxostyla</taxon>
        <taxon>Oxymonadida</taxon>
        <taxon>Streblomastigidae</taxon>
        <taxon>Streblomastix</taxon>
    </lineage>
</organism>
<dbReference type="EMBL" id="SNRW01003912">
    <property type="protein sequence ID" value="KAA6388616.1"/>
    <property type="molecule type" value="Genomic_DNA"/>
</dbReference>
<name>A0A5J4W251_9EUKA</name>
<dbReference type="OrthoDB" id="2306477at2759"/>
<dbReference type="Proteomes" id="UP000324800">
    <property type="component" value="Unassembled WGS sequence"/>
</dbReference>
<gene>
    <name evidence="1" type="ORF">EZS28_015853</name>
</gene>